<evidence type="ECO:0000256" key="1">
    <source>
        <dbReference type="ARBA" id="ARBA00000830"/>
    </source>
</evidence>
<gene>
    <name evidence="5" type="ORF">JFL75_08115</name>
</gene>
<comment type="pathway">
    <text evidence="2">Organic acid metabolism; glycolate biosynthesis; glycolate from 2-phosphoglycolate: step 1/1.</text>
</comment>
<protein>
    <recommendedName>
        <fullName evidence="4">phosphoglycolate phosphatase</fullName>
        <ecNumber evidence="4">3.1.3.18</ecNumber>
    </recommendedName>
</protein>
<organism evidence="5 6">
    <name type="scientific">Breznakiella homolactica</name>
    <dbReference type="NCBI Taxonomy" id="2798577"/>
    <lineage>
        <taxon>Bacteria</taxon>
        <taxon>Pseudomonadati</taxon>
        <taxon>Spirochaetota</taxon>
        <taxon>Spirochaetia</taxon>
        <taxon>Spirochaetales</taxon>
        <taxon>Breznakiellaceae</taxon>
        <taxon>Breznakiella</taxon>
    </lineage>
</organism>
<dbReference type="EC" id="3.1.3.18" evidence="4"/>
<reference evidence="5" key="1">
    <citation type="submission" date="2021-01" db="EMBL/GenBank/DDBJ databases">
        <title>Description of Breznakiella homolactica.</title>
        <authorList>
            <person name="Song Y."/>
            <person name="Brune A."/>
        </authorList>
    </citation>
    <scope>NUCLEOTIDE SEQUENCE</scope>
    <source>
        <strain evidence="5">RmG30</strain>
    </source>
</reference>
<dbReference type="PANTHER" id="PTHR43434">
    <property type="entry name" value="PHOSPHOGLYCOLATE PHOSPHATASE"/>
    <property type="match status" value="1"/>
</dbReference>
<dbReference type="Pfam" id="PF13419">
    <property type="entry name" value="HAD_2"/>
    <property type="match status" value="1"/>
</dbReference>
<dbReference type="PANTHER" id="PTHR43434:SF1">
    <property type="entry name" value="PHOSPHOGLYCOLATE PHOSPHATASE"/>
    <property type="match status" value="1"/>
</dbReference>
<evidence type="ECO:0000256" key="3">
    <source>
        <dbReference type="ARBA" id="ARBA00006171"/>
    </source>
</evidence>
<keyword evidence="5" id="KW-0378">Hydrolase</keyword>
<dbReference type="Gene3D" id="3.40.50.1000">
    <property type="entry name" value="HAD superfamily/HAD-like"/>
    <property type="match status" value="1"/>
</dbReference>
<name>A0A7T7XQZ9_9SPIR</name>
<comment type="similarity">
    <text evidence="3">Belongs to the HAD-like hydrolase superfamily. CbbY/CbbZ/Gph/YieH family.</text>
</comment>
<dbReference type="KEGG" id="bhc:JFL75_08115"/>
<dbReference type="RefSeq" id="WP_215628173.1">
    <property type="nucleotide sequence ID" value="NZ_CP067089.2"/>
</dbReference>
<comment type="catalytic activity">
    <reaction evidence="1">
        <text>2-phosphoglycolate + H2O = glycolate + phosphate</text>
        <dbReference type="Rhea" id="RHEA:14369"/>
        <dbReference type="ChEBI" id="CHEBI:15377"/>
        <dbReference type="ChEBI" id="CHEBI:29805"/>
        <dbReference type="ChEBI" id="CHEBI:43474"/>
        <dbReference type="ChEBI" id="CHEBI:58033"/>
        <dbReference type="EC" id="3.1.3.18"/>
    </reaction>
</comment>
<dbReference type="SUPFAM" id="SSF56784">
    <property type="entry name" value="HAD-like"/>
    <property type="match status" value="1"/>
</dbReference>
<dbReference type="EMBL" id="CP067089">
    <property type="protein sequence ID" value="QQO10868.1"/>
    <property type="molecule type" value="Genomic_DNA"/>
</dbReference>
<dbReference type="InterPro" id="IPR023198">
    <property type="entry name" value="PGP-like_dom2"/>
</dbReference>
<dbReference type="GO" id="GO:0008967">
    <property type="term" value="F:phosphoglycolate phosphatase activity"/>
    <property type="evidence" value="ECO:0007669"/>
    <property type="project" value="UniProtKB-EC"/>
</dbReference>
<dbReference type="AlphaFoldDB" id="A0A7T7XQZ9"/>
<dbReference type="SFLD" id="SFLDS00003">
    <property type="entry name" value="Haloacid_Dehalogenase"/>
    <property type="match status" value="1"/>
</dbReference>
<dbReference type="Gene3D" id="1.10.150.240">
    <property type="entry name" value="Putative phosphatase, domain 2"/>
    <property type="match status" value="1"/>
</dbReference>
<dbReference type="InterPro" id="IPR036412">
    <property type="entry name" value="HAD-like_sf"/>
</dbReference>
<dbReference type="Proteomes" id="UP000595917">
    <property type="component" value="Chromosome"/>
</dbReference>
<dbReference type="InterPro" id="IPR050155">
    <property type="entry name" value="HAD-like_hydrolase_sf"/>
</dbReference>
<evidence type="ECO:0000313" key="5">
    <source>
        <dbReference type="EMBL" id="QQO10868.1"/>
    </source>
</evidence>
<accession>A0A7T7XQZ9</accession>
<evidence type="ECO:0000313" key="6">
    <source>
        <dbReference type="Proteomes" id="UP000595917"/>
    </source>
</evidence>
<evidence type="ECO:0000256" key="4">
    <source>
        <dbReference type="ARBA" id="ARBA00013078"/>
    </source>
</evidence>
<dbReference type="GO" id="GO:0006281">
    <property type="term" value="P:DNA repair"/>
    <property type="evidence" value="ECO:0007669"/>
    <property type="project" value="TreeGrafter"/>
</dbReference>
<keyword evidence="6" id="KW-1185">Reference proteome</keyword>
<proteinExistence type="inferred from homology"/>
<sequence>MKNLADKGIDSILFDLDGTLWDATIACAQAWNKSFEECGYKNTIGRKLIRKISGSPLDVVLTEYFTFIKEKDYERVIKQYQKNEPQYMQTIGGRLFPNVRATLQKLRSHKKLFIVSNCLKGYIENFIEKKSLEKIFTGYKSSGETGQAKKENIKMIITEYKLKSPVYVGDTQWDFEASKGNNIPFIYAKYGFGEINNAGYEIKNIKDLLELIR</sequence>
<dbReference type="SFLD" id="SFLDG01129">
    <property type="entry name" value="C1.5:_HAD__Beta-PGM__Phosphata"/>
    <property type="match status" value="1"/>
</dbReference>
<dbReference type="InterPro" id="IPR041492">
    <property type="entry name" value="HAD_2"/>
</dbReference>
<evidence type="ECO:0000256" key="2">
    <source>
        <dbReference type="ARBA" id="ARBA00004818"/>
    </source>
</evidence>
<dbReference type="InterPro" id="IPR023214">
    <property type="entry name" value="HAD_sf"/>
</dbReference>